<dbReference type="InterPro" id="IPR020151">
    <property type="entry name" value="DUF5478"/>
</dbReference>
<dbReference type="GeneID" id="27924278"/>
<dbReference type="KEGG" id="vg:27924278"/>
<dbReference type="RefSeq" id="YP_009255311.1">
    <property type="nucleotide sequence ID" value="NC_030240.1"/>
</dbReference>
<dbReference type="OrthoDB" id="21397at10239"/>
<name>A0A172WZD0_9ABAC</name>
<dbReference type="Pfam" id="PF17572">
    <property type="entry name" value="DUF5478"/>
    <property type="match status" value="1"/>
</dbReference>
<evidence type="ECO:0000313" key="2">
    <source>
        <dbReference type="EMBL" id="ANF29702.1"/>
    </source>
</evidence>
<keyword evidence="1" id="KW-0472">Membrane</keyword>
<gene>
    <name evidence="2" type="ORF">CapoNPV_054</name>
</gene>
<keyword evidence="3" id="KW-1185">Reference proteome</keyword>
<accession>A0A172WZD0</accession>
<proteinExistence type="predicted"/>
<organism evidence="2 3">
    <name type="scientific">Catopsilia pomona nucleopolyhedrovirus</name>
    <dbReference type="NCBI Taxonomy" id="1850906"/>
    <lineage>
        <taxon>Viruses</taxon>
        <taxon>Viruses incertae sedis</taxon>
        <taxon>Naldaviricetes</taxon>
        <taxon>Lefavirales</taxon>
        <taxon>Baculoviridae</taxon>
        <taxon>Alphabaculovirus</taxon>
        <taxon>Alphabaculovirus capomonae</taxon>
    </lineage>
</organism>
<evidence type="ECO:0000313" key="3">
    <source>
        <dbReference type="Proteomes" id="UP000203996"/>
    </source>
</evidence>
<feature type="transmembrane region" description="Helical" evidence="1">
    <location>
        <begin position="6"/>
        <end position="23"/>
    </location>
</feature>
<dbReference type="EMBL" id="KU565883">
    <property type="protein sequence ID" value="ANF29702.1"/>
    <property type="molecule type" value="Genomic_DNA"/>
</dbReference>
<keyword evidence="1" id="KW-0812">Transmembrane</keyword>
<dbReference type="Proteomes" id="UP000203996">
    <property type="component" value="Segment"/>
</dbReference>
<reference evidence="2 3" key="1">
    <citation type="journal article" date="2016" name="PLoS ONE">
        <title>Genome Sequencing and Analysis of Catopsilia pomona nucleopolyhedrovirus: A Distinct Species in Group I Alphabaculovirus.</title>
        <authorList>
            <person name="Wang J."/>
            <person name="Zhu Z."/>
            <person name="Zhang L."/>
            <person name="Hou D."/>
            <person name="Wang M."/>
            <person name="Arif B."/>
            <person name="Kou Z."/>
            <person name="Wang H."/>
            <person name="Deng F."/>
            <person name="Hu Z."/>
        </authorList>
    </citation>
    <scope>NUCLEOTIDE SEQUENCE [LARGE SCALE GENOMIC DNA]</scope>
    <source>
        <strain evidence="2">416</strain>
    </source>
</reference>
<protein>
    <submittedName>
        <fullName evidence="2">ORF_54</fullName>
    </submittedName>
</protein>
<sequence length="128" mass="14769">MSYIVLILAYLITILFLLIYILYNNNKNINLPLPQNPNIMYFPSNINTVNKLKEYIAPYCNALDNTKKTFAVPWQCTQRLVCQDMNIQYNILICPFAEDGAFQSYSYANDGCVKDAESDCPYYPLNVL</sequence>
<keyword evidence="1" id="KW-1133">Transmembrane helix</keyword>
<evidence type="ECO:0000256" key="1">
    <source>
        <dbReference type="SAM" id="Phobius"/>
    </source>
</evidence>